<feature type="transmembrane region" description="Helical" evidence="1">
    <location>
        <begin position="161"/>
        <end position="190"/>
    </location>
</feature>
<keyword evidence="3" id="KW-1185">Reference proteome</keyword>
<sequence>MHTISVSDQSRPLRLREVSLDHPWRWLAAGWLDMCSEPALSYFYGAVFAALGTLMLVGLEQWGMAWLILPLAFGFALVGPMAAVGLYEISRRLDAGEAVGLGAALGAVRRNPGQIALVGMFLVVALLVWVRLAMLEFMLFFGSQPPTLDHLLGAVLSPEGVPFLLVGMASGAVMAVLTFAMTAIAVPLLVDRPDCDAVTAMLTSLETVRRNFRPMMLWAFLAGSAALVGVGLFFVGLVVVLPLLGHATWHAYRDLVESQK</sequence>
<dbReference type="AlphaFoldDB" id="A0A7C9QV48"/>
<dbReference type="InterPro" id="IPR018692">
    <property type="entry name" value="DUF2189"/>
</dbReference>
<keyword evidence="1" id="KW-0472">Membrane</keyword>
<comment type="caution">
    <text evidence="2">The sequence shown here is derived from an EMBL/GenBank/DDBJ whole genome shotgun (WGS) entry which is preliminary data.</text>
</comment>
<keyword evidence="1" id="KW-0812">Transmembrane</keyword>
<organism evidence="2 3">
    <name type="scientific">Magnetospirillum aberrantis SpK</name>
    <dbReference type="NCBI Taxonomy" id="908842"/>
    <lineage>
        <taxon>Bacteria</taxon>
        <taxon>Pseudomonadati</taxon>
        <taxon>Pseudomonadota</taxon>
        <taxon>Alphaproteobacteria</taxon>
        <taxon>Rhodospirillales</taxon>
        <taxon>Rhodospirillaceae</taxon>
        <taxon>Magnetospirillum</taxon>
    </lineage>
</organism>
<gene>
    <name evidence="2" type="ORF">G4223_13650</name>
</gene>
<evidence type="ECO:0000256" key="1">
    <source>
        <dbReference type="SAM" id="Phobius"/>
    </source>
</evidence>
<protein>
    <submittedName>
        <fullName evidence="2">DUF2189 domain-containing protein</fullName>
    </submittedName>
</protein>
<reference evidence="2 3" key="1">
    <citation type="submission" date="2020-02" db="EMBL/GenBank/DDBJ databases">
        <authorList>
            <person name="Dziuba M."/>
            <person name="Kuznetsov B."/>
            <person name="Mardanov A."/>
            <person name="Ravin N."/>
            <person name="Grouzdev D."/>
        </authorList>
    </citation>
    <scope>NUCLEOTIDE SEQUENCE [LARGE SCALE GENOMIC DNA]</scope>
    <source>
        <strain evidence="2 3">SpK</strain>
    </source>
</reference>
<feature type="transmembrane region" description="Helical" evidence="1">
    <location>
        <begin position="65"/>
        <end position="87"/>
    </location>
</feature>
<dbReference type="EMBL" id="JAAIYP010000039">
    <property type="protein sequence ID" value="NFV81157.1"/>
    <property type="molecule type" value="Genomic_DNA"/>
</dbReference>
<keyword evidence="1" id="KW-1133">Transmembrane helix</keyword>
<accession>A0A7C9QV48</accession>
<dbReference type="Pfam" id="PF09955">
    <property type="entry name" value="DUF2189"/>
    <property type="match status" value="1"/>
</dbReference>
<feature type="transmembrane region" description="Helical" evidence="1">
    <location>
        <begin position="115"/>
        <end position="141"/>
    </location>
</feature>
<dbReference type="Proteomes" id="UP000480684">
    <property type="component" value="Unassembled WGS sequence"/>
</dbReference>
<dbReference type="RefSeq" id="WP_163680768.1">
    <property type="nucleotide sequence ID" value="NZ_JAAIYP010000039.1"/>
</dbReference>
<evidence type="ECO:0000313" key="3">
    <source>
        <dbReference type="Proteomes" id="UP000480684"/>
    </source>
</evidence>
<proteinExistence type="predicted"/>
<feature type="transmembrane region" description="Helical" evidence="1">
    <location>
        <begin position="217"/>
        <end position="244"/>
    </location>
</feature>
<name>A0A7C9QV48_9PROT</name>
<evidence type="ECO:0000313" key="2">
    <source>
        <dbReference type="EMBL" id="NFV81157.1"/>
    </source>
</evidence>
<feature type="transmembrane region" description="Helical" evidence="1">
    <location>
        <begin position="39"/>
        <end position="59"/>
    </location>
</feature>